<evidence type="ECO:0000256" key="1">
    <source>
        <dbReference type="SAM" id="Phobius"/>
    </source>
</evidence>
<evidence type="ECO:0008006" key="4">
    <source>
        <dbReference type="Google" id="ProtNLM"/>
    </source>
</evidence>
<sequence length="358" mass="40859">MAKTKKFKIRRDYLANYGGADHTNSTSFPVPTSNYKEIYASLLTLVRANRTQQLEKTLTSEFIDPQVLEREQIETHNSFPESEGDFVYFGEQLKYIPNTRYGMGQRDTDTFETHRVAPVLEELVIHHFDDFVTLLKEASPGCQAILLNFTDLDLTGLDFTKFQLAPPSILTQSIFTRAKLKSTKGLTQQILDDSQDYIDAQLPERLVPFWTQSKKEKVLEYINQLSDYGNILSKSNFEAGRQRGQLANELALELKGMIASASKHNGTFQKQFLKTLHQHDEAFSDRRFYGIKMIIANLSLFILGFGIGYAAAVAVNYRKTGNCLFFNKTETQRRVEKIQSEFKEPIEETTADTETPSI</sequence>
<dbReference type="RefSeq" id="WP_058442125.1">
    <property type="nucleotide sequence ID" value="NZ_CAAAHU010000005.1"/>
</dbReference>
<dbReference type="Proteomes" id="UP000054742">
    <property type="component" value="Unassembled WGS sequence"/>
</dbReference>
<dbReference type="PATRIC" id="fig|29422.6.peg.2282"/>
<proteinExistence type="predicted"/>
<feature type="transmembrane region" description="Helical" evidence="1">
    <location>
        <begin position="294"/>
        <end position="317"/>
    </location>
</feature>
<dbReference type="EMBL" id="LNXV01000029">
    <property type="protein sequence ID" value="KTC81619.1"/>
    <property type="molecule type" value="Genomic_DNA"/>
</dbReference>
<dbReference type="AlphaFoldDB" id="A0A0W0SDS4"/>
<protein>
    <recommendedName>
        <fullName evidence="4">Effector protein B, substrate of the Dot/Icm secretion system</fullName>
    </recommendedName>
</protein>
<evidence type="ECO:0000313" key="3">
    <source>
        <dbReference type="Proteomes" id="UP000054742"/>
    </source>
</evidence>
<accession>A0A0W0SDS4</accession>
<keyword evidence="1" id="KW-0472">Membrane</keyword>
<comment type="caution">
    <text evidence="2">The sequence shown here is derived from an EMBL/GenBank/DDBJ whole genome shotgun (WGS) entry which is preliminary data.</text>
</comment>
<keyword evidence="1" id="KW-0812">Transmembrane</keyword>
<keyword evidence="1" id="KW-1133">Transmembrane helix</keyword>
<dbReference type="OrthoDB" id="9973302at2"/>
<organism evidence="2 3">
    <name type="scientific">Legionella brunensis</name>
    <dbReference type="NCBI Taxonomy" id="29422"/>
    <lineage>
        <taxon>Bacteria</taxon>
        <taxon>Pseudomonadati</taxon>
        <taxon>Pseudomonadota</taxon>
        <taxon>Gammaproteobacteria</taxon>
        <taxon>Legionellales</taxon>
        <taxon>Legionellaceae</taxon>
        <taxon>Legionella</taxon>
    </lineage>
</organism>
<reference evidence="2 3" key="1">
    <citation type="submission" date="2015-11" db="EMBL/GenBank/DDBJ databases">
        <title>Genomic analysis of 38 Legionella species identifies large and diverse effector repertoires.</title>
        <authorList>
            <person name="Burstein D."/>
            <person name="Amaro F."/>
            <person name="Zusman T."/>
            <person name="Lifshitz Z."/>
            <person name="Cohen O."/>
            <person name="Gilbert J.A."/>
            <person name="Pupko T."/>
            <person name="Shuman H.A."/>
            <person name="Segal G."/>
        </authorList>
    </citation>
    <scope>NUCLEOTIDE SEQUENCE [LARGE SCALE GENOMIC DNA]</scope>
    <source>
        <strain evidence="2 3">ATCC 43878</strain>
    </source>
</reference>
<evidence type="ECO:0000313" key="2">
    <source>
        <dbReference type="EMBL" id="KTC81619.1"/>
    </source>
</evidence>
<dbReference type="STRING" id="29422.Lbru_2139"/>
<name>A0A0W0SDS4_9GAMM</name>
<gene>
    <name evidence="2" type="ORF">Lbru_2139</name>
</gene>
<keyword evidence="3" id="KW-1185">Reference proteome</keyword>